<dbReference type="WBParaSite" id="HPLM_0000694101-mRNA-1">
    <property type="protein sequence ID" value="HPLM_0000694101-mRNA-1"/>
    <property type="gene ID" value="HPLM_0000694101"/>
</dbReference>
<protein>
    <submittedName>
        <fullName evidence="3">Hcy-binding domain-containing protein</fullName>
    </submittedName>
</protein>
<reference evidence="1 2" key="2">
    <citation type="submission" date="2018-11" db="EMBL/GenBank/DDBJ databases">
        <authorList>
            <consortium name="Pathogen Informatics"/>
        </authorList>
    </citation>
    <scope>NUCLEOTIDE SEQUENCE [LARGE SCALE GENOMIC DNA]</scope>
    <source>
        <strain evidence="1 2">MHpl1</strain>
    </source>
</reference>
<dbReference type="AlphaFoldDB" id="A0A0N4W9G8"/>
<evidence type="ECO:0000313" key="1">
    <source>
        <dbReference type="EMBL" id="VDO30439.1"/>
    </source>
</evidence>
<keyword evidence="2" id="KW-1185">Reference proteome</keyword>
<organism evidence="3">
    <name type="scientific">Haemonchus placei</name>
    <name type="common">Barber's pole worm</name>
    <dbReference type="NCBI Taxonomy" id="6290"/>
    <lineage>
        <taxon>Eukaryota</taxon>
        <taxon>Metazoa</taxon>
        <taxon>Ecdysozoa</taxon>
        <taxon>Nematoda</taxon>
        <taxon>Chromadorea</taxon>
        <taxon>Rhabditida</taxon>
        <taxon>Rhabditina</taxon>
        <taxon>Rhabditomorpha</taxon>
        <taxon>Strongyloidea</taxon>
        <taxon>Trichostrongylidae</taxon>
        <taxon>Haemonchus</taxon>
    </lineage>
</organism>
<reference evidence="3" key="1">
    <citation type="submission" date="2017-02" db="UniProtKB">
        <authorList>
            <consortium name="WormBaseParasite"/>
        </authorList>
    </citation>
    <scope>IDENTIFICATION</scope>
</reference>
<dbReference type="OMA" id="PMIESAC"/>
<accession>A0A0N4W9G8</accession>
<name>A0A0N4W9G8_HAEPC</name>
<evidence type="ECO:0000313" key="3">
    <source>
        <dbReference type="WBParaSite" id="HPLM_0000694101-mRNA-1"/>
    </source>
</evidence>
<dbReference type="Proteomes" id="UP000268014">
    <property type="component" value="Unassembled WGS sequence"/>
</dbReference>
<sequence>MDVVAVRQKEETTLLLLPDGFREVATILKAQGQVERKVYWKIIEVIMWLDTAGANACILAGPTCAVSPPKKEWCKLASEIATAARDGMEILLIVPLRGEPAYAQNRMELTQAVELARKSVELMSRNIVGLIPMIESACELLHGQSAHRSTAMLTFIQQKQ</sequence>
<proteinExistence type="predicted"/>
<dbReference type="OrthoDB" id="5845286at2759"/>
<dbReference type="EMBL" id="UZAF01016571">
    <property type="protein sequence ID" value="VDO30439.1"/>
    <property type="molecule type" value="Genomic_DNA"/>
</dbReference>
<evidence type="ECO:0000313" key="2">
    <source>
        <dbReference type="Proteomes" id="UP000268014"/>
    </source>
</evidence>
<gene>
    <name evidence="1" type="ORF">HPLM_LOCUS6933</name>
</gene>